<dbReference type="AlphaFoldDB" id="A0A381SJ66"/>
<reference evidence="2" key="1">
    <citation type="submission" date="2018-05" db="EMBL/GenBank/DDBJ databases">
        <authorList>
            <person name="Lanie J.A."/>
            <person name="Ng W.-L."/>
            <person name="Kazmierczak K.M."/>
            <person name="Andrzejewski T.M."/>
            <person name="Davidsen T.M."/>
            <person name="Wayne K.J."/>
            <person name="Tettelin H."/>
            <person name="Glass J.I."/>
            <person name="Rusch D."/>
            <person name="Podicherti R."/>
            <person name="Tsui H.-C.T."/>
            <person name="Winkler M.E."/>
        </authorList>
    </citation>
    <scope>NUCLEOTIDE SEQUENCE</scope>
</reference>
<gene>
    <name evidence="2" type="ORF">METZ01_LOCUS56225</name>
</gene>
<protein>
    <recommendedName>
        <fullName evidence="1">NADPH-dependent FMN reductase-like domain-containing protein</fullName>
    </recommendedName>
</protein>
<dbReference type="Gene3D" id="3.40.50.360">
    <property type="match status" value="1"/>
</dbReference>
<feature type="domain" description="NADPH-dependent FMN reductase-like" evidence="1">
    <location>
        <begin position="3"/>
        <end position="124"/>
    </location>
</feature>
<accession>A0A381SJ66</accession>
<organism evidence="2">
    <name type="scientific">marine metagenome</name>
    <dbReference type="NCBI Taxonomy" id="408172"/>
    <lineage>
        <taxon>unclassified sequences</taxon>
        <taxon>metagenomes</taxon>
        <taxon>ecological metagenomes</taxon>
    </lineage>
</organism>
<dbReference type="InterPro" id="IPR029039">
    <property type="entry name" value="Flavoprotein-like_sf"/>
</dbReference>
<dbReference type="EMBL" id="UINC01003102">
    <property type="protein sequence ID" value="SVA03371.1"/>
    <property type="molecule type" value="Genomic_DNA"/>
</dbReference>
<proteinExistence type="predicted"/>
<evidence type="ECO:0000259" key="1">
    <source>
        <dbReference type="Pfam" id="PF03358"/>
    </source>
</evidence>
<dbReference type="GO" id="GO:0005829">
    <property type="term" value="C:cytosol"/>
    <property type="evidence" value="ECO:0007669"/>
    <property type="project" value="TreeGrafter"/>
</dbReference>
<dbReference type="InterPro" id="IPR050712">
    <property type="entry name" value="NAD(P)H-dep_reductase"/>
</dbReference>
<dbReference type="SUPFAM" id="SSF52218">
    <property type="entry name" value="Flavoproteins"/>
    <property type="match status" value="1"/>
</dbReference>
<name>A0A381SJ66_9ZZZZ</name>
<evidence type="ECO:0000313" key="2">
    <source>
        <dbReference type="EMBL" id="SVA03371.1"/>
    </source>
</evidence>
<dbReference type="PANTHER" id="PTHR30543:SF21">
    <property type="entry name" value="NAD(P)H-DEPENDENT FMN REDUCTASE LOT6"/>
    <property type="match status" value="1"/>
</dbReference>
<dbReference type="InterPro" id="IPR005025">
    <property type="entry name" value="FMN_Rdtase-like_dom"/>
</dbReference>
<dbReference type="Pfam" id="PF03358">
    <property type="entry name" value="FMN_red"/>
    <property type="match status" value="1"/>
</dbReference>
<sequence>MKKIVAFGASTSSNSINKKLATYAAQQIKNSNIKILDLNNFEMPIYSEDSERLSGIPKEAYDFKEIIKEADGIIISFAEHNGAYTAAFKNVFDWISRIEKVVWYNKPMFLMATSEGLKGASSVLQIAYNRISRGNPNQIPYFSLPNFSDNFNQQTGIKNKDLNKKFIDSLSIFVDSL</sequence>
<dbReference type="GO" id="GO:0016491">
    <property type="term" value="F:oxidoreductase activity"/>
    <property type="evidence" value="ECO:0007669"/>
    <property type="project" value="InterPro"/>
</dbReference>
<dbReference type="PANTHER" id="PTHR30543">
    <property type="entry name" value="CHROMATE REDUCTASE"/>
    <property type="match status" value="1"/>
</dbReference>
<dbReference type="GO" id="GO:0010181">
    <property type="term" value="F:FMN binding"/>
    <property type="evidence" value="ECO:0007669"/>
    <property type="project" value="TreeGrafter"/>
</dbReference>